<gene>
    <name evidence="5" type="ORF">FCALED_LOCUS1933</name>
</gene>
<dbReference type="InterPro" id="IPR019734">
    <property type="entry name" value="TPR_rpt"/>
</dbReference>
<reference evidence="5" key="1">
    <citation type="submission" date="2021-06" db="EMBL/GenBank/DDBJ databases">
        <authorList>
            <person name="Kallberg Y."/>
            <person name="Tangrot J."/>
            <person name="Rosling A."/>
        </authorList>
    </citation>
    <scope>NUCLEOTIDE SEQUENCE</scope>
    <source>
        <strain evidence="5">UK204</strain>
    </source>
</reference>
<dbReference type="AlphaFoldDB" id="A0A9N8VYQ7"/>
<feature type="transmembrane region" description="Helical" evidence="4">
    <location>
        <begin position="280"/>
        <end position="297"/>
    </location>
</feature>
<dbReference type="EMBL" id="CAJVPQ010000270">
    <property type="protein sequence ID" value="CAG8465005.1"/>
    <property type="molecule type" value="Genomic_DNA"/>
</dbReference>
<dbReference type="PANTHER" id="PTHR22904:SF523">
    <property type="entry name" value="STRESS-INDUCED-PHOSPHOPROTEIN 1"/>
    <property type="match status" value="1"/>
</dbReference>
<evidence type="ECO:0000256" key="3">
    <source>
        <dbReference type="PROSITE-ProRule" id="PRU00339"/>
    </source>
</evidence>
<dbReference type="Pfam" id="PF13181">
    <property type="entry name" value="TPR_8"/>
    <property type="match status" value="1"/>
</dbReference>
<dbReference type="InterPro" id="IPR011990">
    <property type="entry name" value="TPR-like_helical_dom_sf"/>
</dbReference>
<organism evidence="5 6">
    <name type="scientific">Funneliformis caledonium</name>
    <dbReference type="NCBI Taxonomy" id="1117310"/>
    <lineage>
        <taxon>Eukaryota</taxon>
        <taxon>Fungi</taxon>
        <taxon>Fungi incertae sedis</taxon>
        <taxon>Mucoromycota</taxon>
        <taxon>Glomeromycotina</taxon>
        <taxon>Glomeromycetes</taxon>
        <taxon>Glomerales</taxon>
        <taxon>Glomeraceae</taxon>
        <taxon>Funneliformis</taxon>
    </lineage>
</organism>
<keyword evidence="1" id="KW-0677">Repeat</keyword>
<protein>
    <submittedName>
        <fullName evidence="5">7814_t:CDS:1</fullName>
    </submittedName>
</protein>
<dbReference type="Proteomes" id="UP000789570">
    <property type="component" value="Unassembled WGS sequence"/>
</dbReference>
<dbReference type="SMART" id="SM00028">
    <property type="entry name" value="TPR"/>
    <property type="match status" value="3"/>
</dbReference>
<keyword evidence="4" id="KW-0472">Membrane</keyword>
<evidence type="ECO:0000313" key="6">
    <source>
        <dbReference type="Proteomes" id="UP000789570"/>
    </source>
</evidence>
<feature type="repeat" description="TPR" evidence="3">
    <location>
        <begin position="90"/>
        <end position="123"/>
    </location>
</feature>
<feature type="repeat" description="TPR" evidence="3">
    <location>
        <begin position="147"/>
        <end position="180"/>
    </location>
</feature>
<evidence type="ECO:0000313" key="5">
    <source>
        <dbReference type="EMBL" id="CAG8465005.1"/>
    </source>
</evidence>
<name>A0A9N8VYQ7_9GLOM</name>
<proteinExistence type="predicted"/>
<keyword evidence="2 3" id="KW-0802">TPR repeat</keyword>
<comment type="caution">
    <text evidence="5">The sequence shown here is derived from an EMBL/GenBank/DDBJ whole genome shotgun (WGS) entry which is preliminary data.</text>
</comment>
<evidence type="ECO:0000256" key="2">
    <source>
        <dbReference type="ARBA" id="ARBA00022803"/>
    </source>
</evidence>
<keyword evidence="6" id="KW-1185">Reference proteome</keyword>
<evidence type="ECO:0000256" key="1">
    <source>
        <dbReference type="ARBA" id="ARBA00022737"/>
    </source>
</evidence>
<sequence>MERLGGRELVQKASQLIASNKLDEAVKIFDYLVVKIPDAPLPLLSRCTWYVYMRALKKYETAKKDAEKLLSFPNMPIDEELAPGNSTLHSVAYVRLAKCYKELGQIEEAEKLLKKRLEIEKKTIKPQAIQGIIDEEDEDIEKDNERSEKLRLQGNELYKLKKYKESSEIYSKALELDPNDILVHSNKAQVLLKLNELNDALIHAEECIRINTKWPKGYYRSILLEQKKYGDAFAALQLAKHYGAKEADLSKKIDLSRKQIKNATNSSIDSSKTFPSLKSIIISSIAIVIISILFLYFEQIKDIVYWSFNIYFEDLW</sequence>
<evidence type="ECO:0000256" key="4">
    <source>
        <dbReference type="SAM" id="Phobius"/>
    </source>
</evidence>
<accession>A0A9N8VYQ7</accession>
<keyword evidence="4" id="KW-0812">Transmembrane</keyword>
<dbReference type="Pfam" id="PF13414">
    <property type="entry name" value="TPR_11"/>
    <property type="match status" value="1"/>
</dbReference>
<dbReference type="SUPFAM" id="SSF48452">
    <property type="entry name" value="TPR-like"/>
    <property type="match status" value="2"/>
</dbReference>
<dbReference type="Gene3D" id="1.25.40.10">
    <property type="entry name" value="Tetratricopeptide repeat domain"/>
    <property type="match status" value="2"/>
</dbReference>
<dbReference type="GO" id="GO:0051879">
    <property type="term" value="F:Hsp90 protein binding"/>
    <property type="evidence" value="ECO:0007669"/>
    <property type="project" value="TreeGrafter"/>
</dbReference>
<dbReference type="PANTHER" id="PTHR22904">
    <property type="entry name" value="TPR REPEAT CONTAINING PROTEIN"/>
    <property type="match status" value="1"/>
</dbReference>
<dbReference type="OrthoDB" id="2423701at2759"/>
<keyword evidence="4" id="KW-1133">Transmembrane helix</keyword>
<dbReference type="PROSITE" id="PS50005">
    <property type="entry name" value="TPR"/>
    <property type="match status" value="2"/>
</dbReference>